<gene>
    <name evidence="1" type="ORF">ACKQTC_01680</name>
</gene>
<evidence type="ECO:0000313" key="1">
    <source>
        <dbReference type="EMBL" id="MFM9413081.1"/>
    </source>
</evidence>
<dbReference type="RefSeq" id="WP_408976700.1">
    <property type="nucleotide sequence ID" value="NZ_JBJUVG010000002.1"/>
</dbReference>
<comment type="caution">
    <text evidence="1">The sequence shown here is derived from an EMBL/GenBank/DDBJ whole genome shotgun (WGS) entry which is preliminary data.</text>
</comment>
<reference evidence="1 2" key="1">
    <citation type="journal article" date="2016" name="Int. J. Syst. Evol. Microbiol.">
        <title>Peptococcus simiae sp. nov., isolated from rhesus macaque faeces and emended description of the genus Peptococcus.</title>
        <authorList>
            <person name="Shkoporov A.N."/>
            <person name="Efimov B.A."/>
            <person name="Kondova I."/>
            <person name="Ouwerling B."/>
            <person name="Chaplin A.V."/>
            <person name="Shcherbakova V.A."/>
            <person name="Langermans J.A.M."/>
        </authorList>
    </citation>
    <scope>NUCLEOTIDE SEQUENCE [LARGE SCALE GENOMIC DNA]</scope>
    <source>
        <strain evidence="1 2">M108</strain>
    </source>
</reference>
<name>A0ABW9GYT9_9FIRM</name>
<sequence>MDIPKTILQAMVYAFIDDLTEEDRPEAGSGEKLKDLVDQMALESQVQTQADWLGNRPAPPPAPTEEIRLDRDIYLDQAIRALADQDEES</sequence>
<protein>
    <submittedName>
        <fullName evidence="1">Uncharacterized protein</fullName>
    </submittedName>
</protein>
<evidence type="ECO:0000313" key="2">
    <source>
        <dbReference type="Proteomes" id="UP001631949"/>
    </source>
</evidence>
<accession>A0ABW9GYT9</accession>
<dbReference type="EMBL" id="JBJUVG010000002">
    <property type="protein sequence ID" value="MFM9413081.1"/>
    <property type="molecule type" value="Genomic_DNA"/>
</dbReference>
<dbReference type="Proteomes" id="UP001631949">
    <property type="component" value="Unassembled WGS sequence"/>
</dbReference>
<keyword evidence="2" id="KW-1185">Reference proteome</keyword>
<proteinExistence type="predicted"/>
<organism evidence="1 2">
    <name type="scientific">Peptococcus simiae</name>
    <dbReference type="NCBI Taxonomy" id="1643805"/>
    <lineage>
        <taxon>Bacteria</taxon>
        <taxon>Bacillati</taxon>
        <taxon>Bacillota</taxon>
        <taxon>Clostridia</taxon>
        <taxon>Eubacteriales</taxon>
        <taxon>Peptococcaceae</taxon>
        <taxon>Peptococcus</taxon>
    </lineage>
</organism>